<dbReference type="OrthoDB" id="122449at2"/>
<sequence length="162" mass="17795">MKCEEIRERMPDVAAGLSQPTAEEGQHLASCAACAEQLKAMSATMALLDEWQAPEPSPYFDVRLQARLREEMTAPQPGWLYWFRRPVLAAALTVLVGIGVGLFFTRSSGIYAPPEEEAAITETAEPGSAVSDLQALDKNHDLYSDFELLDDLDLQQDVVANP</sequence>
<dbReference type="AlphaFoldDB" id="A0A2U3KU93"/>
<accession>A0A2U3KU93</accession>
<name>A0A2U3KU93_9BACT</name>
<feature type="transmembrane region" description="Helical" evidence="1">
    <location>
        <begin position="87"/>
        <end position="104"/>
    </location>
</feature>
<dbReference type="Proteomes" id="UP000238701">
    <property type="component" value="Unassembled WGS sequence"/>
</dbReference>
<keyword evidence="1" id="KW-1133">Transmembrane helix</keyword>
<evidence type="ECO:0008006" key="4">
    <source>
        <dbReference type="Google" id="ProtNLM"/>
    </source>
</evidence>
<evidence type="ECO:0000313" key="2">
    <source>
        <dbReference type="EMBL" id="SPF43221.1"/>
    </source>
</evidence>
<evidence type="ECO:0000313" key="3">
    <source>
        <dbReference type="Proteomes" id="UP000238701"/>
    </source>
</evidence>
<dbReference type="EMBL" id="OMOD01000142">
    <property type="protein sequence ID" value="SPF43221.1"/>
    <property type="molecule type" value="Genomic_DNA"/>
</dbReference>
<proteinExistence type="predicted"/>
<protein>
    <recommendedName>
        <fullName evidence="4">Zinc-finger domain-containing protein</fullName>
    </recommendedName>
</protein>
<evidence type="ECO:0000256" key="1">
    <source>
        <dbReference type="SAM" id="Phobius"/>
    </source>
</evidence>
<gene>
    <name evidence="2" type="ORF">SBA1_480091</name>
</gene>
<keyword evidence="1" id="KW-0812">Transmembrane</keyword>
<reference evidence="3" key="1">
    <citation type="submission" date="2018-02" db="EMBL/GenBank/DDBJ databases">
        <authorList>
            <person name="Hausmann B."/>
        </authorList>
    </citation>
    <scope>NUCLEOTIDE SEQUENCE [LARGE SCALE GENOMIC DNA]</scope>
    <source>
        <strain evidence="3">Peat soil MAG SbA1</strain>
    </source>
</reference>
<organism evidence="2 3">
    <name type="scientific">Candidatus Sulfotelmatobacter kueseliae</name>
    <dbReference type="NCBI Taxonomy" id="2042962"/>
    <lineage>
        <taxon>Bacteria</taxon>
        <taxon>Pseudomonadati</taxon>
        <taxon>Acidobacteriota</taxon>
        <taxon>Terriglobia</taxon>
        <taxon>Terriglobales</taxon>
        <taxon>Candidatus Korobacteraceae</taxon>
        <taxon>Candidatus Sulfotelmatobacter</taxon>
    </lineage>
</organism>
<keyword evidence="1" id="KW-0472">Membrane</keyword>